<keyword evidence="6 9" id="KW-0812">Transmembrane</keyword>
<dbReference type="GO" id="GO:0140359">
    <property type="term" value="F:ABC-type transporter activity"/>
    <property type="evidence" value="ECO:0007669"/>
    <property type="project" value="InterPro"/>
</dbReference>
<organism evidence="11 12">
    <name type="scientific">Luteimicrobium subarcticum</name>
    <dbReference type="NCBI Taxonomy" id="620910"/>
    <lineage>
        <taxon>Bacteria</taxon>
        <taxon>Bacillati</taxon>
        <taxon>Actinomycetota</taxon>
        <taxon>Actinomycetes</taxon>
        <taxon>Micrococcales</taxon>
        <taxon>Luteimicrobium</taxon>
    </lineage>
</organism>
<dbReference type="EMBL" id="PGTZ01000007">
    <property type="protein sequence ID" value="PJI94265.1"/>
    <property type="molecule type" value="Genomic_DNA"/>
</dbReference>
<name>A0A2M8WTJ2_9MICO</name>
<dbReference type="OrthoDB" id="4186295at2"/>
<dbReference type="RefSeq" id="WP_100349940.1">
    <property type="nucleotide sequence ID" value="NZ_PGTZ01000007.1"/>
</dbReference>
<dbReference type="PROSITE" id="PS51012">
    <property type="entry name" value="ABC_TM2"/>
    <property type="match status" value="1"/>
</dbReference>
<reference evidence="11 12" key="1">
    <citation type="submission" date="2017-11" db="EMBL/GenBank/DDBJ databases">
        <title>Genomic Encyclopedia of Archaeal and Bacterial Type Strains, Phase II (KMG-II): From Individual Species to Whole Genera.</title>
        <authorList>
            <person name="Goeker M."/>
        </authorList>
    </citation>
    <scope>NUCLEOTIDE SEQUENCE [LARGE SCALE GENOMIC DNA]</scope>
    <source>
        <strain evidence="11 12">DSM 22413</strain>
    </source>
</reference>
<evidence type="ECO:0000313" key="12">
    <source>
        <dbReference type="Proteomes" id="UP000231586"/>
    </source>
</evidence>
<evidence type="ECO:0000256" key="7">
    <source>
        <dbReference type="ARBA" id="ARBA00022989"/>
    </source>
</evidence>
<dbReference type="Pfam" id="PF01061">
    <property type="entry name" value="ABC2_membrane"/>
    <property type="match status" value="1"/>
</dbReference>
<comment type="caution">
    <text evidence="9">Lacks conserved residue(s) required for the propagation of feature annotation.</text>
</comment>
<dbReference type="InterPro" id="IPR047817">
    <property type="entry name" value="ABC2_TM_bact-type"/>
</dbReference>
<evidence type="ECO:0000256" key="3">
    <source>
        <dbReference type="ARBA" id="ARBA00022448"/>
    </source>
</evidence>
<evidence type="ECO:0000313" key="11">
    <source>
        <dbReference type="EMBL" id="PJI94265.1"/>
    </source>
</evidence>
<dbReference type="AlphaFoldDB" id="A0A2M8WTJ2"/>
<keyword evidence="7 9" id="KW-1133">Transmembrane helix</keyword>
<proteinExistence type="inferred from homology"/>
<dbReference type="PANTHER" id="PTHR30413:SF8">
    <property type="entry name" value="TRANSPORT PERMEASE PROTEIN"/>
    <property type="match status" value="1"/>
</dbReference>
<dbReference type="Proteomes" id="UP000231586">
    <property type="component" value="Unassembled WGS sequence"/>
</dbReference>
<evidence type="ECO:0000256" key="4">
    <source>
        <dbReference type="ARBA" id="ARBA00022475"/>
    </source>
</evidence>
<feature type="transmembrane region" description="Helical" evidence="9">
    <location>
        <begin position="164"/>
        <end position="188"/>
    </location>
</feature>
<dbReference type="InterPro" id="IPR013525">
    <property type="entry name" value="ABC2_TM"/>
</dbReference>
<evidence type="ECO:0000256" key="8">
    <source>
        <dbReference type="ARBA" id="ARBA00023136"/>
    </source>
</evidence>
<dbReference type="PANTHER" id="PTHR30413">
    <property type="entry name" value="INNER MEMBRANE TRANSPORT PERMEASE"/>
    <property type="match status" value="1"/>
</dbReference>
<feature type="transmembrane region" description="Helical" evidence="9">
    <location>
        <begin position="57"/>
        <end position="78"/>
    </location>
</feature>
<keyword evidence="12" id="KW-1185">Reference proteome</keyword>
<gene>
    <name evidence="11" type="ORF">CLV34_1753</name>
</gene>
<feature type="transmembrane region" description="Helical" evidence="9">
    <location>
        <begin position="131"/>
        <end position="158"/>
    </location>
</feature>
<feature type="transmembrane region" description="Helical" evidence="9">
    <location>
        <begin position="257"/>
        <end position="278"/>
    </location>
</feature>
<comment type="caution">
    <text evidence="11">The sequence shown here is derived from an EMBL/GenBank/DDBJ whole genome shotgun (WGS) entry which is preliminary data.</text>
</comment>
<feature type="domain" description="ABC transmembrane type-2" evidence="10">
    <location>
        <begin position="58"/>
        <end position="281"/>
    </location>
</feature>
<comment type="similarity">
    <text evidence="2 9">Belongs to the ABC-2 integral membrane protein family.</text>
</comment>
<evidence type="ECO:0000256" key="5">
    <source>
        <dbReference type="ARBA" id="ARBA00022519"/>
    </source>
</evidence>
<feature type="transmembrane region" description="Helical" evidence="9">
    <location>
        <begin position="90"/>
        <end position="110"/>
    </location>
</feature>
<evidence type="ECO:0000256" key="9">
    <source>
        <dbReference type="RuleBase" id="RU361157"/>
    </source>
</evidence>
<comment type="subcellular location">
    <subcellularLocation>
        <location evidence="1">Cell inner membrane</location>
        <topology evidence="1">Multi-pass membrane protein</topology>
    </subcellularLocation>
    <subcellularLocation>
        <location evidence="9">Cell membrane</location>
        <topology evidence="9">Multi-pass membrane protein</topology>
    </subcellularLocation>
</comment>
<keyword evidence="8 9" id="KW-0472">Membrane</keyword>
<accession>A0A2M8WTJ2</accession>
<sequence>MRTPSSEELAALAEENGLRPFGERQSLREYSVELWRRRSFLWTLAKSRSYNRNQDNYLGQMWSVLNPLFLAGVYYLIFGVLLKTTHGVDNFVGFLVIGVFTFSFVSTSMTSGAGSVSNSLSLVRSLRFPRAVLPLSVTVAELVTFGSTVAVMLFLVLLSGERPTWSWFGVVPAFGLAFVFVSGVAMMLSRMVASARDLRNLIPVGIRFIRYFSGVFFSIDAYVVDKGFWGQVMLYQPVAVYLNLARSALLEEFDSSMTLWLAGAGWALLAVVVGYVVFWRGEEQYGRE</sequence>
<keyword evidence="5" id="KW-0997">Cell inner membrane</keyword>
<keyword evidence="4 9" id="KW-1003">Cell membrane</keyword>
<dbReference type="GO" id="GO:0015920">
    <property type="term" value="P:lipopolysaccharide transport"/>
    <property type="evidence" value="ECO:0007669"/>
    <property type="project" value="TreeGrafter"/>
</dbReference>
<protein>
    <recommendedName>
        <fullName evidence="9">Transport permease protein</fullName>
    </recommendedName>
</protein>
<dbReference type="GO" id="GO:0005886">
    <property type="term" value="C:plasma membrane"/>
    <property type="evidence" value="ECO:0007669"/>
    <property type="project" value="UniProtKB-SubCell"/>
</dbReference>
<evidence type="ECO:0000259" key="10">
    <source>
        <dbReference type="PROSITE" id="PS51012"/>
    </source>
</evidence>
<evidence type="ECO:0000256" key="6">
    <source>
        <dbReference type="ARBA" id="ARBA00022692"/>
    </source>
</evidence>
<evidence type="ECO:0000256" key="1">
    <source>
        <dbReference type="ARBA" id="ARBA00004429"/>
    </source>
</evidence>
<keyword evidence="3 9" id="KW-0813">Transport</keyword>
<evidence type="ECO:0000256" key="2">
    <source>
        <dbReference type="ARBA" id="ARBA00007783"/>
    </source>
</evidence>